<evidence type="ECO:0000313" key="2">
    <source>
        <dbReference type="EMBL" id="RXG27778.1"/>
    </source>
</evidence>
<reference evidence="3" key="2">
    <citation type="submission" date="2016-11" db="EMBL/GenBank/DDBJ databases">
        <authorList>
            <person name="Jaros S."/>
            <person name="Januszkiewicz K."/>
            <person name="Wedrychowicz H."/>
        </authorList>
    </citation>
    <scope>NUCLEOTIDE SEQUENCE [LARGE SCALE GENOMIC DNA]</scope>
    <source>
        <strain evidence="3">DSM 19859</strain>
    </source>
</reference>
<organism evidence="3 4">
    <name type="scientific">Leeuwenhoekiella palythoae</name>
    <dbReference type="NCBI Taxonomy" id="573501"/>
    <lineage>
        <taxon>Bacteria</taxon>
        <taxon>Pseudomonadati</taxon>
        <taxon>Bacteroidota</taxon>
        <taxon>Flavobacteriia</taxon>
        <taxon>Flavobacteriales</taxon>
        <taxon>Flavobacteriaceae</taxon>
        <taxon>Leeuwenhoekiella</taxon>
    </lineage>
</organism>
<dbReference type="AlphaFoldDB" id="A0A1M5ZJA0"/>
<protein>
    <submittedName>
        <fullName evidence="2">Gamma-glutamyl AIG2-like cyclotransferase</fullName>
    </submittedName>
    <submittedName>
        <fullName evidence="3">Gamma-glutamyl cyclotransferase, AIG2-like</fullName>
    </submittedName>
</protein>
<dbReference type="EMBL" id="FQXT01000006">
    <property type="protein sequence ID" value="SHI24306.1"/>
    <property type="molecule type" value="Genomic_DNA"/>
</dbReference>
<dbReference type="OrthoDB" id="9798388at2"/>
<sequence length="115" mass="13156">METDSPNQIAVFSYGTLQDPEVQKELYNRVLEGQPDRLSGYILERINLLDSSFNYIAYPIAKPTGNPQDSVEGVVFYLSEHELKFTDTYESEAYERVLIKLDSGIEAIVYQTPIR</sequence>
<evidence type="ECO:0000313" key="5">
    <source>
        <dbReference type="Proteomes" id="UP000290037"/>
    </source>
</evidence>
<dbReference type="STRING" id="573501.SAMN04487999_3143"/>
<dbReference type="SUPFAM" id="SSF110857">
    <property type="entry name" value="Gamma-glutamyl cyclotransferase-like"/>
    <property type="match status" value="1"/>
</dbReference>
<dbReference type="EMBL" id="QOVN01000006">
    <property type="protein sequence ID" value="RXG27778.1"/>
    <property type="molecule type" value="Genomic_DNA"/>
</dbReference>
<gene>
    <name evidence="2" type="ORF">DSM01_2896</name>
    <name evidence="3" type="ORF">SAMN04487999_3143</name>
</gene>
<evidence type="ECO:0000259" key="1">
    <source>
        <dbReference type="Pfam" id="PF06094"/>
    </source>
</evidence>
<dbReference type="Pfam" id="PF06094">
    <property type="entry name" value="GGACT"/>
    <property type="match status" value="1"/>
</dbReference>
<proteinExistence type="predicted"/>
<keyword evidence="5" id="KW-1185">Reference proteome</keyword>
<reference evidence="4" key="1">
    <citation type="submission" date="2016-11" db="EMBL/GenBank/DDBJ databases">
        <authorList>
            <person name="Varghese N."/>
            <person name="Submissions S."/>
        </authorList>
    </citation>
    <scope>NUCLEOTIDE SEQUENCE [LARGE SCALE GENOMIC DNA]</scope>
    <source>
        <strain evidence="4">DSM 19859</strain>
    </source>
</reference>
<dbReference type="InterPro" id="IPR013024">
    <property type="entry name" value="GGCT-like"/>
</dbReference>
<keyword evidence="3" id="KW-0808">Transferase</keyword>
<dbReference type="Proteomes" id="UP000184240">
    <property type="component" value="Unassembled WGS sequence"/>
</dbReference>
<reference evidence="2 5" key="3">
    <citation type="submission" date="2018-07" db="EMBL/GenBank/DDBJ databases">
        <title>Leeuwenhoekiella genomics.</title>
        <authorList>
            <person name="Tahon G."/>
            <person name="Willems A."/>
        </authorList>
    </citation>
    <scope>NUCLEOTIDE SEQUENCE [LARGE SCALE GENOMIC DNA]</scope>
    <source>
        <strain evidence="2 5">LMG 24856</strain>
    </source>
</reference>
<name>A0A1M5ZJA0_9FLAO</name>
<dbReference type="CDD" id="cd06661">
    <property type="entry name" value="GGCT_like"/>
    <property type="match status" value="1"/>
</dbReference>
<dbReference type="Gene3D" id="3.10.490.10">
    <property type="entry name" value="Gamma-glutamyl cyclotransferase-like"/>
    <property type="match status" value="1"/>
</dbReference>
<dbReference type="GO" id="GO:0016740">
    <property type="term" value="F:transferase activity"/>
    <property type="evidence" value="ECO:0007669"/>
    <property type="project" value="UniProtKB-KW"/>
</dbReference>
<accession>A0A1M5ZJA0</accession>
<dbReference type="Proteomes" id="UP000290037">
    <property type="component" value="Unassembled WGS sequence"/>
</dbReference>
<evidence type="ECO:0000313" key="4">
    <source>
        <dbReference type="Proteomes" id="UP000184240"/>
    </source>
</evidence>
<dbReference type="InterPro" id="IPR036568">
    <property type="entry name" value="GGCT-like_sf"/>
</dbReference>
<dbReference type="RefSeq" id="WP_072984663.1">
    <property type="nucleotide sequence ID" value="NZ_FQXT01000006.1"/>
</dbReference>
<feature type="domain" description="Gamma-glutamylcyclotransferase AIG2-like" evidence="1">
    <location>
        <begin position="11"/>
        <end position="111"/>
    </location>
</feature>
<dbReference type="InterPro" id="IPR009288">
    <property type="entry name" value="AIG2-like_dom"/>
</dbReference>
<evidence type="ECO:0000313" key="3">
    <source>
        <dbReference type="EMBL" id="SHI24306.1"/>
    </source>
</evidence>